<dbReference type="RefSeq" id="WP_079545650.1">
    <property type="nucleotide sequence ID" value="NZ_LT670844.1"/>
</dbReference>
<evidence type="ECO:0000313" key="1">
    <source>
        <dbReference type="EMBL" id="SHL65001.1"/>
    </source>
</evidence>
<organism evidence="1 2">
    <name type="scientific">Bradyrhizobium lablabi</name>
    <dbReference type="NCBI Taxonomy" id="722472"/>
    <lineage>
        <taxon>Bacteria</taxon>
        <taxon>Pseudomonadati</taxon>
        <taxon>Pseudomonadota</taxon>
        <taxon>Alphaproteobacteria</taxon>
        <taxon>Hyphomicrobiales</taxon>
        <taxon>Nitrobacteraceae</taxon>
        <taxon>Bradyrhizobium</taxon>
    </lineage>
</organism>
<evidence type="ECO:0008006" key="3">
    <source>
        <dbReference type="Google" id="ProtNLM"/>
    </source>
</evidence>
<dbReference type="Gene3D" id="3.10.450.530">
    <property type="entry name" value="Ribonuclease toxin, BrnT, of type II toxin-antitoxin system"/>
    <property type="match status" value="1"/>
</dbReference>
<accession>A0A1M7CCQ4</accession>
<gene>
    <name evidence="1" type="ORF">SAMN05444159_6445</name>
</gene>
<reference evidence="1 2" key="1">
    <citation type="submission" date="2016-11" db="EMBL/GenBank/DDBJ databases">
        <authorList>
            <person name="Jaros S."/>
            <person name="Januszkiewicz K."/>
            <person name="Wedrychowicz H."/>
        </authorList>
    </citation>
    <scope>NUCLEOTIDE SEQUENCE [LARGE SCALE GENOMIC DNA]</scope>
    <source>
        <strain evidence="1 2">GAS499</strain>
    </source>
</reference>
<protein>
    <recommendedName>
        <fullName evidence="3">BrnT family toxin</fullName>
    </recommendedName>
</protein>
<proteinExistence type="predicted"/>
<name>A0A1M7CCQ4_9BRAD</name>
<dbReference type="Pfam" id="PF04365">
    <property type="entry name" value="BrnT_toxin"/>
    <property type="match status" value="1"/>
</dbReference>
<dbReference type="OrthoDB" id="839663at2"/>
<dbReference type="EMBL" id="LT670844">
    <property type="protein sequence ID" value="SHL65001.1"/>
    <property type="molecule type" value="Genomic_DNA"/>
</dbReference>
<dbReference type="InterPro" id="IPR038573">
    <property type="entry name" value="BrnT_sf"/>
</dbReference>
<sequence length="96" mass="10816">MRWTWDPDKAAANRVKHGLSFETAVLVFDDPLHASRPDPHADGDRWHTIGLVGSVLLLVVHTLPETYSEKADQVGRIISARKATAHERKIYEEGNF</sequence>
<dbReference type="AlphaFoldDB" id="A0A1M7CCQ4"/>
<dbReference type="Proteomes" id="UP000189935">
    <property type="component" value="Chromosome I"/>
</dbReference>
<dbReference type="InterPro" id="IPR007460">
    <property type="entry name" value="BrnT_toxin"/>
</dbReference>
<evidence type="ECO:0000313" key="2">
    <source>
        <dbReference type="Proteomes" id="UP000189935"/>
    </source>
</evidence>